<dbReference type="EMBL" id="JACCJC010000072">
    <property type="protein sequence ID" value="KAF6229510.1"/>
    <property type="molecule type" value="Genomic_DNA"/>
</dbReference>
<evidence type="ECO:0000313" key="2">
    <source>
        <dbReference type="Proteomes" id="UP000578531"/>
    </source>
</evidence>
<dbReference type="GeneID" id="59293192"/>
<dbReference type="RefSeq" id="XP_037159702.1">
    <property type="nucleotide sequence ID" value="XM_037313430.1"/>
</dbReference>
<comment type="caution">
    <text evidence="1">The sequence shown here is derived from an EMBL/GenBank/DDBJ whole genome shotgun (WGS) entry which is preliminary data.</text>
</comment>
<dbReference type="Proteomes" id="UP000578531">
    <property type="component" value="Unassembled WGS sequence"/>
</dbReference>
<sequence length="75" mass="8171">MVQQALPVKPREETTLSVINFLGQGEGVDFKGYLVTNEAESAWSKRKPAVPVIHATASIDQVEVDSEADFVGQLQ</sequence>
<gene>
    <name evidence="1" type="ORF">HO173_011550</name>
</gene>
<dbReference type="AlphaFoldDB" id="A0A8H6FJ61"/>
<accession>A0A8H6FJ61</accession>
<organism evidence="1 2">
    <name type="scientific">Letharia columbiana</name>
    <dbReference type="NCBI Taxonomy" id="112416"/>
    <lineage>
        <taxon>Eukaryota</taxon>
        <taxon>Fungi</taxon>
        <taxon>Dikarya</taxon>
        <taxon>Ascomycota</taxon>
        <taxon>Pezizomycotina</taxon>
        <taxon>Lecanoromycetes</taxon>
        <taxon>OSLEUM clade</taxon>
        <taxon>Lecanoromycetidae</taxon>
        <taxon>Lecanorales</taxon>
        <taxon>Lecanorineae</taxon>
        <taxon>Parmeliaceae</taxon>
        <taxon>Letharia</taxon>
    </lineage>
</organism>
<keyword evidence="2" id="KW-1185">Reference proteome</keyword>
<name>A0A8H6FJ61_9LECA</name>
<proteinExistence type="predicted"/>
<reference evidence="1 2" key="1">
    <citation type="journal article" date="2020" name="Genomics">
        <title>Complete, high-quality genomes from long-read metagenomic sequencing of two wolf lichen thalli reveals enigmatic genome architecture.</title>
        <authorList>
            <person name="McKenzie S.K."/>
            <person name="Walston R.F."/>
            <person name="Allen J.L."/>
        </authorList>
    </citation>
    <scope>NUCLEOTIDE SEQUENCE [LARGE SCALE GENOMIC DNA]</scope>
    <source>
        <strain evidence="1">WasteWater2</strain>
    </source>
</reference>
<protein>
    <submittedName>
        <fullName evidence="1">Uncharacterized protein</fullName>
    </submittedName>
</protein>
<evidence type="ECO:0000313" key="1">
    <source>
        <dbReference type="EMBL" id="KAF6229510.1"/>
    </source>
</evidence>